<dbReference type="Pfam" id="PF04794">
    <property type="entry name" value="YdjC"/>
    <property type="match status" value="1"/>
</dbReference>
<keyword evidence="4" id="KW-0460">Magnesium</keyword>
<keyword evidence="2" id="KW-0479">Metal-binding</keyword>
<dbReference type="EMBL" id="FWYF01000001">
    <property type="protein sequence ID" value="SMD31787.1"/>
    <property type="molecule type" value="Genomic_DNA"/>
</dbReference>
<dbReference type="Gene3D" id="3.20.20.370">
    <property type="entry name" value="Glycoside hydrolase/deacetylase"/>
    <property type="match status" value="1"/>
</dbReference>
<keyword evidence="3" id="KW-0378">Hydrolase</keyword>
<dbReference type="GO" id="GO:0046872">
    <property type="term" value="F:metal ion binding"/>
    <property type="evidence" value="ECO:0007669"/>
    <property type="project" value="UniProtKB-KW"/>
</dbReference>
<dbReference type="PANTHER" id="PTHR31609:SF1">
    <property type="entry name" value="CARBOHYDRATE DEACETYLASE"/>
    <property type="match status" value="1"/>
</dbReference>
<evidence type="ECO:0000256" key="5">
    <source>
        <dbReference type="ARBA" id="ARBA00023277"/>
    </source>
</evidence>
<dbReference type="OrthoDB" id="9774177at2"/>
<comment type="cofactor">
    <cofactor evidence="1">
        <name>Mg(2+)</name>
        <dbReference type="ChEBI" id="CHEBI:18420"/>
    </cofactor>
</comment>
<proteinExistence type="predicted"/>
<evidence type="ECO:0000313" key="6">
    <source>
        <dbReference type="EMBL" id="SMD31787.1"/>
    </source>
</evidence>
<dbReference type="GO" id="GO:0019213">
    <property type="term" value="F:deacetylase activity"/>
    <property type="evidence" value="ECO:0007669"/>
    <property type="project" value="TreeGrafter"/>
</dbReference>
<evidence type="ECO:0000313" key="7">
    <source>
        <dbReference type="Proteomes" id="UP000192472"/>
    </source>
</evidence>
<evidence type="ECO:0000256" key="3">
    <source>
        <dbReference type="ARBA" id="ARBA00022801"/>
    </source>
</evidence>
<accession>A0A1W2G537</accession>
<name>A0A1W2G537_REIFA</name>
<dbReference type="STRING" id="692418.SAMN04488029_0124"/>
<gene>
    <name evidence="6" type="ORF">SAMN04488029_0124</name>
</gene>
<keyword evidence="7" id="KW-1185">Reference proteome</keyword>
<evidence type="ECO:0000256" key="4">
    <source>
        <dbReference type="ARBA" id="ARBA00022842"/>
    </source>
</evidence>
<keyword evidence="5" id="KW-0119">Carbohydrate metabolism</keyword>
<dbReference type="InterPro" id="IPR006879">
    <property type="entry name" value="YdjC-like"/>
</dbReference>
<dbReference type="AlphaFoldDB" id="A0A1W2G537"/>
<dbReference type="GO" id="GO:0005975">
    <property type="term" value="P:carbohydrate metabolic process"/>
    <property type="evidence" value="ECO:0007669"/>
    <property type="project" value="InterPro"/>
</dbReference>
<dbReference type="SUPFAM" id="SSF88713">
    <property type="entry name" value="Glycoside hydrolase/deacetylase"/>
    <property type="match status" value="1"/>
</dbReference>
<evidence type="ECO:0000256" key="2">
    <source>
        <dbReference type="ARBA" id="ARBA00022723"/>
    </source>
</evidence>
<protein>
    <submittedName>
        <fullName evidence="6">YdjC-like protein</fullName>
    </submittedName>
</protein>
<dbReference type="InterPro" id="IPR011330">
    <property type="entry name" value="Glyco_hydro/deAcase_b/a-brl"/>
</dbReference>
<sequence length="324" mass="37049">MAKLIFTADDFGVVPAIDKGIVYAAAHGLINSVATFTNRDGFENSVEKLLAANANIDVGVHLTICSGYALTDATYFTDKHSKFKHYGNIKRPKQAHRSDELSQLETEITAQIDRLVAILPDQRVKHLSVHFNSLYFVKDYFDVLVKVANSYHPVIPIRSVHAKPGIKHDFFVGQMAFQIAFKNLFRQKDVDHIDEFAEEIGVYTNQMASPPKMPDLFHSAHYGPLGLVKLTEHRIKKLAKKKRMKLYKTWEKLQPNEVCEYVFHLIDDNYSLLDGYQGSVDYLDYDGINTKYFDSRMAELKSLKLLKEEGDFGLFNQFTSWTKL</sequence>
<organism evidence="6 7">
    <name type="scientific">Reichenbachiella faecimaris</name>
    <dbReference type="NCBI Taxonomy" id="692418"/>
    <lineage>
        <taxon>Bacteria</taxon>
        <taxon>Pseudomonadati</taxon>
        <taxon>Bacteroidota</taxon>
        <taxon>Cytophagia</taxon>
        <taxon>Cytophagales</taxon>
        <taxon>Reichenbachiellaceae</taxon>
        <taxon>Reichenbachiella</taxon>
    </lineage>
</organism>
<dbReference type="Proteomes" id="UP000192472">
    <property type="component" value="Unassembled WGS sequence"/>
</dbReference>
<evidence type="ECO:0000256" key="1">
    <source>
        <dbReference type="ARBA" id="ARBA00001946"/>
    </source>
</evidence>
<dbReference type="RefSeq" id="WP_084370487.1">
    <property type="nucleotide sequence ID" value="NZ_FWYF01000001.1"/>
</dbReference>
<reference evidence="6 7" key="1">
    <citation type="submission" date="2017-04" db="EMBL/GenBank/DDBJ databases">
        <authorList>
            <person name="Afonso C.L."/>
            <person name="Miller P.J."/>
            <person name="Scott M.A."/>
            <person name="Spackman E."/>
            <person name="Goraichik I."/>
            <person name="Dimitrov K.M."/>
            <person name="Suarez D.L."/>
            <person name="Swayne D.E."/>
        </authorList>
    </citation>
    <scope>NUCLEOTIDE SEQUENCE [LARGE SCALE GENOMIC DNA]</scope>
    <source>
        <strain evidence="6 7">DSM 26133</strain>
    </source>
</reference>
<dbReference type="PANTHER" id="PTHR31609">
    <property type="entry name" value="YDJC DEACETYLASE FAMILY MEMBER"/>
    <property type="match status" value="1"/>
</dbReference>
<dbReference type="GO" id="GO:0016787">
    <property type="term" value="F:hydrolase activity"/>
    <property type="evidence" value="ECO:0007669"/>
    <property type="project" value="UniProtKB-KW"/>
</dbReference>